<dbReference type="Pfam" id="PF04265">
    <property type="entry name" value="TPK_B1_binding"/>
    <property type="match status" value="1"/>
</dbReference>
<comment type="similarity">
    <text evidence="2 7">Belongs to the thiamine pyrophosphokinase family.</text>
</comment>
<dbReference type="SUPFAM" id="SSF63999">
    <property type="entry name" value="Thiamin pyrophosphokinase, catalytic domain"/>
    <property type="match status" value="1"/>
</dbReference>
<dbReference type="PANTHER" id="PTHR13622">
    <property type="entry name" value="THIAMIN PYROPHOSPHOKINASE"/>
    <property type="match status" value="1"/>
</dbReference>
<evidence type="ECO:0000259" key="8">
    <source>
        <dbReference type="SMART" id="SM00983"/>
    </source>
</evidence>
<dbReference type="OrthoDB" id="25149at2759"/>
<keyword evidence="4 7" id="KW-0547">Nucleotide-binding</keyword>
<evidence type="ECO:0000256" key="6">
    <source>
        <dbReference type="ARBA" id="ARBA00022840"/>
    </source>
</evidence>
<evidence type="ECO:0000313" key="9">
    <source>
        <dbReference type="EMBL" id="KAF9496784.1"/>
    </source>
</evidence>
<reference evidence="9" key="1">
    <citation type="submission" date="2020-11" db="EMBL/GenBank/DDBJ databases">
        <authorList>
            <consortium name="DOE Joint Genome Institute"/>
            <person name="Ahrendt S."/>
            <person name="Riley R."/>
            <person name="Andreopoulos W."/>
            <person name="Labutti K."/>
            <person name="Pangilinan J."/>
            <person name="Ruiz-Duenas F.J."/>
            <person name="Barrasa J.M."/>
            <person name="Sanchez-Garcia M."/>
            <person name="Camarero S."/>
            <person name="Miyauchi S."/>
            <person name="Serrano A."/>
            <person name="Linde D."/>
            <person name="Babiker R."/>
            <person name="Drula E."/>
            <person name="Ayuso-Fernandez I."/>
            <person name="Pacheco R."/>
            <person name="Padilla G."/>
            <person name="Ferreira P."/>
            <person name="Barriuso J."/>
            <person name="Kellner H."/>
            <person name="Castanera R."/>
            <person name="Alfaro M."/>
            <person name="Ramirez L."/>
            <person name="Pisabarro A.G."/>
            <person name="Kuo A."/>
            <person name="Tritt A."/>
            <person name="Lipzen A."/>
            <person name="He G."/>
            <person name="Yan M."/>
            <person name="Ng V."/>
            <person name="Cullen D."/>
            <person name="Martin F."/>
            <person name="Rosso M.-N."/>
            <person name="Henrissat B."/>
            <person name="Hibbett D."/>
            <person name="Martinez A.T."/>
            <person name="Grigoriev I.V."/>
        </authorList>
    </citation>
    <scope>NUCLEOTIDE SEQUENCE</scope>
    <source>
        <strain evidence="9">ATCC 90797</strain>
    </source>
</reference>
<comment type="caution">
    <text evidence="9">The sequence shown here is derived from an EMBL/GenBank/DDBJ whole genome shotgun (WGS) entry which is preliminary data.</text>
</comment>
<dbReference type="CDD" id="cd07995">
    <property type="entry name" value="TPK"/>
    <property type="match status" value="1"/>
</dbReference>
<dbReference type="GO" id="GO:0009229">
    <property type="term" value="P:thiamine diphosphate biosynthetic process"/>
    <property type="evidence" value="ECO:0007669"/>
    <property type="project" value="UniProtKB-UniRule"/>
</dbReference>
<comment type="catalytic activity">
    <reaction evidence="7">
        <text>thiamine + ATP = thiamine diphosphate + AMP + H(+)</text>
        <dbReference type="Rhea" id="RHEA:11576"/>
        <dbReference type="ChEBI" id="CHEBI:15378"/>
        <dbReference type="ChEBI" id="CHEBI:18385"/>
        <dbReference type="ChEBI" id="CHEBI:30616"/>
        <dbReference type="ChEBI" id="CHEBI:58937"/>
        <dbReference type="ChEBI" id="CHEBI:456215"/>
    </reaction>
</comment>
<evidence type="ECO:0000256" key="3">
    <source>
        <dbReference type="ARBA" id="ARBA00022679"/>
    </source>
</evidence>
<dbReference type="PANTHER" id="PTHR13622:SF8">
    <property type="entry name" value="THIAMIN PYROPHOSPHOKINASE 1"/>
    <property type="match status" value="1"/>
</dbReference>
<dbReference type="GO" id="GO:0004788">
    <property type="term" value="F:thiamine diphosphokinase activity"/>
    <property type="evidence" value="ECO:0007669"/>
    <property type="project" value="UniProtKB-UniRule"/>
</dbReference>
<comment type="pathway">
    <text evidence="1 7">Cofactor biosynthesis; thiamine diphosphate biosynthesis; thiamine diphosphate from thiamine: step 1/1.</text>
</comment>
<keyword evidence="5 7" id="KW-0418">Kinase</keyword>
<dbReference type="GO" id="GO:0030975">
    <property type="term" value="F:thiamine binding"/>
    <property type="evidence" value="ECO:0007669"/>
    <property type="project" value="UniProtKB-UniRule"/>
</dbReference>
<dbReference type="NCBIfam" id="TIGR01378">
    <property type="entry name" value="thi_PPkinase"/>
    <property type="match status" value="1"/>
</dbReference>
<feature type="domain" description="Thiamin pyrophosphokinase thiamin-binding" evidence="8">
    <location>
        <begin position="189"/>
        <end position="257"/>
    </location>
</feature>
<organism evidence="9 10">
    <name type="scientific">Pleurotus eryngii</name>
    <name type="common">Boletus of the steppes</name>
    <dbReference type="NCBI Taxonomy" id="5323"/>
    <lineage>
        <taxon>Eukaryota</taxon>
        <taxon>Fungi</taxon>
        <taxon>Dikarya</taxon>
        <taxon>Basidiomycota</taxon>
        <taxon>Agaricomycotina</taxon>
        <taxon>Agaricomycetes</taxon>
        <taxon>Agaricomycetidae</taxon>
        <taxon>Agaricales</taxon>
        <taxon>Pleurotineae</taxon>
        <taxon>Pleurotaceae</taxon>
        <taxon>Pleurotus</taxon>
    </lineage>
</organism>
<dbReference type="InterPro" id="IPR007373">
    <property type="entry name" value="Thiamin_PyroPKinase_B1-bd"/>
</dbReference>
<dbReference type="AlphaFoldDB" id="A0A9P6A2U5"/>
<keyword evidence="6 7" id="KW-0067">ATP-binding</keyword>
<evidence type="ECO:0000313" key="10">
    <source>
        <dbReference type="Proteomes" id="UP000807025"/>
    </source>
</evidence>
<dbReference type="Gene3D" id="2.60.120.320">
    <property type="entry name" value="Thiamin pyrophosphokinase, thiamin-binding domain"/>
    <property type="match status" value="1"/>
</dbReference>
<dbReference type="Pfam" id="PF04263">
    <property type="entry name" value="TPK_catalytic"/>
    <property type="match status" value="1"/>
</dbReference>
<dbReference type="GO" id="GO:0005524">
    <property type="term" value="F:ATP binding"/>
    <property type="evidence" value="ECO:0007669"/>
    <property type="project" value="UniProtKB-UniRule"/>
</dbReference>
<sequence length="266" mass="29955">MYAPYLPPTSSTAMNIWSTPFLRRNQAAKTSKFPQESKYALIILNQPFSTPLFRQLWDASEWRCCADGGANRLYDLEGIVDRRECFLPNLIKGDLDSARPAVLEYYDTKAVPVIHDRDQDSTDLMKCVAALTEVETRENVQYDLIILGGLSGRLDQTIHTLSYLHKLRKQRNRVFAVTDESVGWVLDTGEHTIEIEHKALGPTCGLLPVGIGGTILSTRGLRWNLSNTPSSFDGMVSTSNHLVPGCDQVWVKTSKPLWWTAELRPF</sequence>
<dbReference type="PIRSF" id="PIRSF031057">
    <property type="entry name" value="Thiamin_pyrophosphokinase"/>
    <property type="match status" value="1"/>
</dbReference>
<gene>
    <name evidence="9" type="ORF">BDN71DRAFT_1445709</name>
</gene>
<dbReference type="SMART" id="SM00983">
    <property type="entry name" value="TPK_B1_binding"/>
    <property type="match status" value="1"/>
</dbReference>
<dbReference type="Gene3D" id="3.40.50.10240">
    <property type="entry name" value="Thiamin pyrophosphokinase, catalytic domain"/>
    <property type="match status" value="1"/>
</dbReference>
<keyword evidence="3 7" id="KW-0808">Transferase</keyword>
<proteinExistence type="inferred from homology"/>
<evidence type="ECO:0000256" key="7">
    <source>
        <dbReference type="PIRNR" id="PIRNR031057"/>
    </source>
</evidence>
<evidence type="ECO:0000256" key="1">
    <source>
        <dbReference type="ARBA" id="ARBA00005078"/>
    </source>
</evidence>
<evidence type="ECO:0000256" key="5">
    <source>
        <dbReference type="ARBA" id="ARBA00022777"/>
    </source>
</evidence>
<dbReference type="InterPro" id="IPR036371">
    <property type="entry name" value="TPK_B1-bd_sf"/>
</dbReference>
<dbReference type="GO" id="GO:0006772">
    <property type="term" value="P:thiamine metabolic process"/>
    <property type="evidence" value="ECO:0007669"/>
    <property type="project" value="InterPro"/>
</dbReference>
<protein>
    <recommendedName>
        <fullName evidence="7">Thiamine pyrophosphokinase</fullName>
        <ecNumber evidence="7">2.7.6.2</ecNumber>
    </recommendedName>
</protein>
<name>A0A9P6A2U5_PLEER</name>
<dbReference type="FunFam" id="2.60.120.320:FF:000001">
    <property type="entry name" value="Thiamine pyrophosphokinase"/>
    <property type="match status" value="1"/>
</dbReference>
<dbReference type="InterPro" id="IPR016966">
    <property type="entry name" value="Thiamin_pyrophosphokinase_euk"/>
</dbReference>
<dbReference type="Proteomes" id="UP000807025">
    <property type="component" value="Unassembled WGS sequence"/>
</dbReference>
<dbReference type="SUPFAM" id="SSF63862">
    <property type="entry name" value="Thiamin pyrophosphokinase, substrate-binding domain"/>
    <property type="match status" value="1"/>
</dbReference>
<dbReference type="GO" id="GO:0016301">
    <property type="term" value="F:kinase activity"/>
    <property type="evidence" value="ECO:0007669"/>
    <property type="project" value="UniProtKB-UniRule"/>
</dbReference>
<dbReference type="InterPro" id="IPR006282">
    <property type="entry name" value="Thi_PPkinase"/>
</dbReference>
<accession>A0A9P6A2U5</accession>
<dbReference type="EMBL" id="MU154549">
    <property type="protein sequence ID" value="KAF9496784.1"/>
    <property type="molecule type" value="Genomic_DNA"/>
</dbReference>
<dbReference type="EC" id="2.7.6.2" evidence="7"/>
<evidence type="ECO:0000256" key="4">
    <source>
        <dbReference type="ARBA" id="ARBA00022741"/>
    </source>
</evidence>
<dbReference type="InterPro" id="IPR007371">
    <property type="entry name" value="TPK_catalytic"/>
</dbReference>
<dbReference type="InterPro" id="IPR036759">
    <property type="entry name" value="TPK_catalytic_sf"/>
</dbReference>
<keyword evidence="10" id="KW-1185">Reference proteome</keyword>
<evidence type="ECO:0000256" key="2">
    <source>
        <dbReference type="ARBA" id="ARBA00006785"/>
    </source>
</evidence>